<feature type="compositionally biased region" description="Acidic residues" evidence="1">
    <location>
        <begin position="44"/>
        <end position="63"/>
    </location>
</feature>
<dbReference type="GeneID" id="19017602"/>
<evidence type="ECO:0000256" key="1">
    <source>
        <dbReference type="SAM" id="MobiDB-lite"/>
    </source>
</evidence>
<gene>
    <name evidence="2" type="ORF">Bathy02g04890</name>
</gene>
<feature type="region of interest" description="Disordered" evidence="1">
    <location>
        <begin position="161"/>
        <end position="253"/>
    </location>
</feature>
<feature type="compositionally biased region" description="Acidic residues" evidence="1">
    <location>
        <begin position="218"/>
        <end position="239"/>
    </location>
</feature>
<sequence>MGQGASSLQQQRNRKKNRCVTDDNEFIDVFNASFSSFQNTTAEKEDDDDNNKEEEENTSDDNENWNFARRTRKRLNELRELAPSTAKPMLVSNALSDEEDEDTTSKSKKKNGSNDRRSWQKVFDVLDAYERHQEDGDGDKYSSKSELIAKLREVAKAIRLAAKNTTEEEDDDDFYEAQHTSEGKPTPPSRLLSSPISKTPPPVKPRKLRAKNRKKNDDDDAKDDGENDDDENGSDDDENATGGVYSEYVRNTDDLLVVAEKLSSLL</sequence>
<dbReference type="KEGG" id="bpg:Bathy02g04890"/>
<feature type="region of interest" description="Disordered" evidence="1">
    <location>
        <begin position="32"/>
        <end position="120"/>
    </location>
</feature>
<dbReference type="Proteomes" id="UP000198341">
    <property type="component" value="Chromosome 2"/>
</dbReference>
<feature type="region of interest" description="Disordered" evidence="1">
    <location>
        <begin position="1"/>
        <end position="20"/>
    </location>
</feature>
<organism evidence="2 3">
    <name type="scientific">Bathycoccus prasinos</name>
    <dbReference type="NCBI Taxonomy" id="41875"/>
    <lineage>
        <taxon>Eukaryota</taxon>
        <taxon>Viridiplantae</taxon>
        <taxon>Chlorophyta</taxon>
        <taxon>Mamiellophyceae</taxon>
        <taxon>Mamiellales</taxon>
        <taxon>Bathycoccaceae</taxon>
        <taxon>Bathycoccus</taxon>
    </lineage>
</organism>
<proteinExistence type="predicted"/>
<name>K8F0S8_9CHLO</name>
<dbReference type="RefSeq" id="XP_007514918.1">
    <property type="nucleotide sequence ID" value="XM_007514856.1"/>
</dbReference>
<evidence type="ECO:0000313" key="2">
    <source>
        <dbReference type="EMBL" id="CCO15158.1"/>
    </source>
</evidence>
<protein>
    <submittedName>
        <fullName evidence="2">Uncharacterized protein</fullName>
    </submittedName>
</protein>
<reference evidence="2 3" key="1">
    <citation type="submission" date="2011-10" db="EMBL/GenBank/DDBJ databases">
        <authorList>
            <person name="Genoscope - CEA"/>
        </authorList>
    </citation>
    <scope>NUCLEOTIDE SEQUENCE [LARGE SCALE GENOMIC DNA]</scope>
    <source>
        <strain evidence="2 3">RCC 1105</strain>
    </source>
</reference>
<accession>K8F0S8</accession>
<feature type="compositionally biased region" description="Polar residues" evidence="1">
    <location>
        <begin position="1"/>
        <end position="11"/>
    </location>
</feature>
<dbReference type="EMBL" id="FO082277">
    <property type="protein sequence ID" value="CCO15158.1"/>
    <property type="molecule type" value="Genomic_DNA"/>
</dbReference>
<evidence type="ECO:0000313" key="3">
    <source>
        <dbReference type="Proteomes" id="UP000198341"/>
    </source>
</evidence>
<keyword evidence="3" id="KW-1185">Reference proteome</keyword>
<feature type="compositionally biased region" description="Basic residues" evidence="1">
    <location>
        <begin position="204"/>
        <end position="214"/>
    </location>
</feature>
<dbReference type="AlphaFoldDB" id="K8F0S8"/>